<organism evidence="2 3">
    <name type="scientific">Bugula neritina</name>
    <name type="common">Brown bryozoan</name>
    <name type="synonym">Sertularia neritina</name>
    <dbReference type="NCBI Taxonomy" id="10212"/>
    <lineage>
        <taxon>Eukaryota</taxon>
        <taxon>Metazoa</taxon>
        <taxon>Spiralia</taxon>
        <taxon>Lophotrochozoa</taxon>
        <taxon>Bryozoa</taxon>
        <taxon>Gymnolaemata</taxon>
        <taxon>Cheilostomatida</taxon>
        <taxon>Flustrina</taxon>
        <taxon>Buguloidea</taxon>
        <taxon>Bugulidae</taxon>
        <taxon>Bugula</taxon>
    </lineage>
</organism>
<dbReference type="OrthoDB" id="196858at2759"/>
<proteinExistence type="predicted"/>
<feature type="region of interest" description="Disordered" evidence="1">
    <location>
        <begin position="47"/>
        <end position="123"/>
    </location>
</feature>
<dbReference type="Proteomes" id="UP000593567">
    <property type="component" value="Unassembled WGS sequence"/>
</dbReference>
<gene>
    <name evidence="2" type="ORF">EB796_020761</name>
</gene>
<evidence type="ECO:0000313" key="3">
    <source>
        <dbReference type="Proteomes" id="UP000593567"/>
    </source>
</evidence>
<sequence length="123" mass="13314">MNHCEAEVEDLDVDVTTCEKILAFVSSDEEDEDKGCLLYLPIAPEVEDPEDTLLNVSDPANTPEKRQLSPITEAPAPKKGKPVDVALAGAPTDEVHPLLSSRKPPNSDKSRAAARSKPKAKNR</sequence>
<accession>A0A7J7J6A0</accession>
<protein>
    <submittedName>
        <fullName evidence="2">RBBP5</fullName>
    </submittedName>
</protein>
<feature type="compositionally biased region" description="Basic residues" evidence="1">
    <location>
        <begin position="112"/>
        <end position="123"/>
    </location>
</feature>
<dbReference type="EMBL" id="VXIV02003140">
    <property type="protein sequence ID" value="KAF6020958.1"/>
    <property type="molecule type" value="Genomic_DNA"/>
</dbReference>
<reference evidence="2" key="1">
    <citation type="submission" date="2020-06" db="EMBL/GenBank/DDBJ databases">
        <title>Draft genome of Bugula neritina, a colonial animal packing powerful symbionts and potential medicines.</title>
        <authorList>
            <person name="Rayko M."/>
        </authorList>
    </citation>
    <scope>NUCLEOTIDE SEQUENCE [LARGE SCALE GENOMIC DNA]</scope>
    <source>
        <strain evidence="2">Kwan_BN1</strain>
    </source>
</reference>
<evidence type="ECO:0000256" key="1">
    <source>
        <dbReference type="SAM" id="MobiDB-lite"/>
    </source>
</evidence>
<comment type="caution">
    <text evidence="2">The sequence shown here is derived from an EMBL/GenBank/DDBJ whole genome shotgun (WGS) entry which is preliminary data.</text>
</comment>
<keyword evidence="3" id="KW-1185">Reference proteome</keyword>
<evidence type="ECO:0000313" key="2">
    <source>
        <dbReference type="EMBL" id="KAF6020958.1"/>
    </source>
</evidence>
<dbReference type="AlphaFoldDB" id="A0A7J7J6A0"/>
<name>A0A7J7J6A0_BUGNE</name>